<keyword evidence="2" id="KW-1185">Reference proteome</keyword>
<accession>A0A0E9NSF8</accession>
<dbReference type="AlphaFoldDB" id="A0A0E9NSF8"/>
<protein>
    <submittedName>
        <fullName evidence="1">Uncharacterized protein</fullName>
    </submittedName>
</protein>
<proteinExistence type="predicted"/>
<name>A0A0E9NSF8_SAICN</name>
<reference evidence="1 2" key="3">
    <citation type="journal article" date="2015" name="Genome Announc.">
        <title>Draft Genome Sequence of the Archiascomycetous Yeast Saitoella complicata.</title>
        <authorList>
            <person name="Yamauchi K."/>
            <person name="Kondo S."/>
            <person name="Hamamoto M."/>
            <person name="Takahashi Y."/>
            <person name="Ogura Y."/>
            <person name="Hayashi T."/>
            <person name="Nishida H."/>
        </authorList>
    </citation>
    <scope>NUCLEOTIDE SEQUENCE [LARGE SCALE GENOMIC DNA]</scope>
    <source>
        <strain evidence="1 2">NRRL Y-17804</strain>
    </source>
</reference>
<reference evidence="1 2" key="2">
    <citation type="journal article" date="2014" name="J. Gen. Appl. Microbiol.">
        <title>The early diverging ascomycetous budding yeast Saitoella complicata has three histone deacetylases belonging to the Clr6, Hos2, and Rpd3 lineages.</title>
        <authorList>
            <person name="Nishida H."/>
            <person name="Matsumoto T."/>
            <person name="Kondo S."/>
            <person name="Hamamoto M."/>
            <person name="Yoshikawa H."/>
        </authorList>
    </citation>
    <scope>NUCLEOTIDE SEQUENCE [LARGE SCALE GENOMIC DNA]</scope>
    <source>
        <strain evidence="1 2">NRRL Y-17804</strain>
    </source>
</reference>
<evidence type="ECO:0000313" key="2">
    <source>
        <dbReference type="Proteomes" id="UP000033140"/>
    </source>
</evidence>
<dbReference type="EMBL" id="BACD03000075">
    <property type="protein sequence ID" value="GAO52596.1"/>
    <property type="molecule type" value="Genomic_DNA"/>
</dbReference>
<reference evidence="1 2" key="1">
    <citation type="journal article" date="2011" name="J. Gen. Appl. Microbiol.">
        <title>Draft genome sequencing of the enigmatic yeast Saitoella complicata.</title>
        <authorList>
            <person name="Nishida H."/>
            <person name="Hamamoto M."/>
            <person name="Sugiyama J."/>
        </authorList>
    </citation>
    <scope>NUCLEOTIDE SEQUENCE [LARGE SCALE GENOMIC DNA]</scope>
    <source>
        <strain evidence="1 2">NRRL Y-17804</strain>
    </source>
</reference>
<organism evidence="1 2">
    <name type="scientific">Saitoella complicata (strain BCRC 22490 / CBS 7301 / JCM 7358 / NBRC 10748 / NRRL Y-17804)</name>
    <dbReference type="NCBI Taxonomy" id="698492"/>
    <lineage>
        <taxon>Eukaryota</taxon>
        <taxon>Fungi</taxon>
        <taxon>Dikarya</taxon>
        <taxon>Ascomycota</taxon>
        <taxon>Taphrinomycotina</taxon>
        <taxon>Taphrinomycotina incertae sedis</taxon>
        <taxon>Saitoella</taxon>
    </lineage>
</organism>
<gene>
    <name evidence="1" type="ORF">G7K_6669-t1</name>
</gene>
<sequence length="169" mass="18932">MAARLHVRTIYEAVFLYTSSVNGLVLLGMTAMNTEEPRLCHMTPAETHTVRAHVDDVIRIRSIHVAAMKERIGWFTGRVPCGRPTRNSVEIMGGWTRESVLPVVLVVSEWLQLSPIILLINSLNMFYNHGGRNVLNTASISGQRSAVGKNQAMIYQFVSLSHSARHHQE</sequence>
<evidence type="ECO:0000313" key="1">
    <source>
        <dbReference type="EMBL" id="GAO52596.1"/>
    </source>
</evidence>
<comment type="caution">
    <text evidence="1">The sequence shown here is derived from an EMBL/GenBank/DDBJ whole genome shotgun (WGS) entry which is preliminary data.</text>
</comment>
<dbReference type="Proteomes" id="UP000033140">
    <property type="component" value="Unassembled WGS sequence"/>
</dbReference>